<name>A0A2T0QY19_9ACTN</name>
<evidence type="ECO:0000313" key="4">
    <source>
        <dbReference type="Proteomes" id="UP000238083"/>
    </source>
</evidence>
<protein>
    <submittedName>
        <fullName evidence="3">SPFH domain/Band 7 family protein</fullName>
    </submittedName>
</protein>
<proteinExistence type="inferred from homology"/>
<dbReference type="GO" id="GO:0005886">
    <property type="term" value="C:plasma membrane"/>
    <property type="evidence" value="ECO:0007669"/>
    <property type="project" value="InterPro"/>
</dbReference>
<evidence type="ECO:0000313" key="3">
    <source>
        <dbReference type="EMBL" id="PRY11087.1"/>
    </source>
</evidence>
<dbReference type="AlphaFoldDB" id="A0A2T0QY19"/>
<evidence type="ECO:0000256" key="1">
    <source>
        <dbReference type="ARBA" id="ARBA00008164"/>
    </source>
</evidence>
<dbReference type="InterPro" id="IPR001972">
    <property type="entry name" value="Stomatin_HflK_fam"/>
</dbReference>
<feature type="domain" description="Band 7" evidence="2">
    <location>
        <begin position="2"/>
        <end position="162"/>
    </location>
</feature>
<comment type="similarity">
    <text evidence="1">Belongs to the band 7/mec-2 family.</text>
</comment>
<dbReference type="SUPFAM" id="SSF117892">
    <property type="entry name" value="Band 7/SPFH domain"/>
    <property type="match status" value="1"/>
</dbReference>
<reference evidence="3 4" key="1">
    <citation type="submission" date="2018-03" db="EMBL/GenBank/DDBJ databases">
        <title>Genomic Encyclopedia of Archaeal and Bacterial Type Strains, Phase II (KMG-II): from individual species to whole genera.</title>
        <authorList>
            <person name="Goeker M."/>
        </authorList>
    </citation>
    <scope>NUCLEOTIDE SEQUENCE [LARGE SCALE GENOMIC DNA]</scope>
    <source>
        <strain evidence="3 4">DSM 19711</strain>
    </source>
</reference>
<accession>A0A2T0QY19</accession>
<dbReference type="InterPro" id="IPR043202">
    <property type="entry name" value="Band-7_stomatin-like"/>
</dbReference>
<dbReference type="Proteomes" id="UP000238083">
    <property type="component" value="Unassembled WGS sequence"/>
</dbReference>
<dbReference type="Pfam" id="PF01145">
    <property type="entry name" value="Band_7"/>
    <property type="match status" value="1"/>
</dbReference>
<dbReference type="PRINTS" id="PR00721">
    <property type="entry name" value="STOMATIN"/>
</dbReference>
<organism evidence="3 4">
    <name type="scientific">Kineococcus rhizosphaerae</name>
    <dbReference type="NCBI Taxonomy" id="559628"/>
    <lineage>
        <taxon>Bacteria</taxon>
        <taxon>Bacillati</taxon>
        <taxon>Actinomycetota</taxon>
        <taxon>Actinomycetes</taxon>
        <taxon>Kineosporiales</taxon>
        <taxon>Kineosporiaceae</taxon>
        <taxon>Kineococcus</taxon>
    </lineage>
</organism>
<sequence>MARHVTVRTGTRAVVTVDGLVVAVLDPGRHRLPGRRSRRAVEVVDVRENLLLITSQEAAALDVPGVRFAIAVRLRTVDPVAFGTVSQSPLDDVRLSAQVAARDWIAARTLQDVLTERAGATADLTAGVAAGVARFGVEVLEVALRDVTVPGEVRRGLLELAVARHESAARLERARGETAALRALANGTRALQDNPALLQLRTVQAAVERGGQVVLHVGEVAG</sequence>
<dbReference type="RefSeq" id="WP_106214656.1">
    <property type="nucleotide sequence ID" value="NZ_PVZF01000014.1"/>
</dbReference>
<dbReference type="EMBL" id="PVZF01000014">
    <property type="protein sequence ID" value="PRY11087.1"/>
    <property type="molecule type" value="Genomic_DNA"/>
</dbReference>
<dbReference type="SMART" id="SM00244">
    <property type="entry name" value="PHB"/>
    <property type="match status" value="1"/>
</dbReference>
<dbReference type="OrthoDB" id="3285280at2"/>
<gene>
    <name evidence="3" type="ORF">CLV37_11441</name>
</gene>
<dbReference type="InterPro" id="IPR001107">
    <property type="entry name" value="Band_7"/>
</dbReference>
<dbReference type="InterPro" id="IPR036013">
    <property type="entry name" value="Band_7/SPFH_dom_sf"/>
</dbReference>
<dbReference type="PANTHER" id="PTHR10264">
    <property type="entry name" value="BAND 7 PROTEIN-RELATED"/>
    <property type="match status" value="1"/>
</dbReference>
<comment type="caution">
    <text evidence="3">The sequence shown here is derived from an EMBL/GenBank/DDBJ whole genome shotgun (WGS) entry which is preliminary data.</text>
</comment>
<keyword evidence="4" id="KW-1185">Reference proteome</keyword>
<dbReference type="Gene3D" id="3.30.479.30">
    <property type="entry name" value="Band 7 domain"/>
    <property type="match status" value="1"/>
</dbReference>
<dbReference type="PANTHER" id="PTHR10264:SF83">
    <property type="entry name" value="BLL5629 PROTEIN"/>
    <property type="match status" value="1"/>
</dbReference>
<evidence type="ECO:0000259" key="2">
    <source>
        <dbReference type="SMART" id="SM00244"/>
    </source>
</evidence>